<protein>
    <submittedName>
        <fullName evidence="2">DUF6516 family protein</fullName>
    </submittedName>
</protein>
<dbReference type="RefSeq" id="WP_282588385.1">
    <property type="nucleotide sequence ID" value="NZ_JAMOIM010000038.1"/>
</dbReference>
<keyword evidence="3" id="KW-1185">Reference proteome</keyword>
<name>A0AA42CR21_9HYPH</name>
<feature type="compositionally biased region" description="Basic and acidic residues" evidence="1">
    <location>
        <begin position="77"/>
        <end position="94"/>
    </location>
</feature>
<sequence length="94" mass="10784">MDQGQEHTLEFLLAFDGRRHWYEQGYSTRFEIRRVPPAPSRPHGLVYSLTLHGPDGERIMGFDNAHAVARPGRNAKRPTEADHWHRTGTDPGRP</sequence>
<gene>
    <name evidence="2" type="ORF">M8523_29095</name>
</gene>
<reference evidence="2" key="1">
    <citation type="submission" date="2022-05" db="EMBL/GenBank/DDBJ databases">
        <authorList>
            <person name="Pankratov T."/>
        </authorList>
    </citation>
    <scope>NUCLEOTIDE SEQUENCE</scope>
    <source>
        <strain evidence="2">BP6-180914</strain>
    </source>
</reference>
<proteinExistence type="predicted"/>
<dbReference type="AlphaFoldDB" id="A0AA42CR21"/>
<organism evidence="2 3">
    <name type="scientific">Lichenifustis flavocetrariae</name>
    <dbReference type="NCBI Taxonomy" id="2949735"/>
    <lineage>
        <taxon>Bacteria</taxon>
        <taxon>Pseudomonadati</taxon>
        <taxon>Pseudomonadota</taxon>
        <taxon>Alphaproteobacteria</taxon>
        <taxon>Hyphomicrobiales</taxon>
        <taxon>Lichenihabitantaceae</taxon>
        <taxon>Lichenifustis</taxon>
    </lineage>
</organism>
<accession>A0AA42CR21</accession>
<evidence type="ECO:0000313" key="3">
    <source>
        <dbReference type="Proteomes" id="UP001165667"/>
    </source>
</evidence>
<evidence type="ECO:0000256" key="1">
    <source>
        <dbReference type="SAM" id="MobiDB-lite"/>
    </source>
</evidence>
<evidence type="ECO:0000313" key="2">
    <source>
        <dbReference type="EMBL" id="MCW6512005.1"/>
    </source>
</evidence>
<dbReference type="Proteomes" id="UP001165667">
    <property type="component" value="Unassembled WGS sequence"/>
</dbReference>
<dbReference type="EMBL" id="JAMOIM010000038">
    <property type="protein sequence ID" value="MCW6512005.1"/>
    <property type="molecule type" value="Genomic_DNA"/>
</dbReference>
<comment type="caution">
    <text evidence="2">The sequence shown here is derived from an EMBL/GenBank/DDBJ whole genome shotgun (WGS) entry which is preliminary data.</text>
</comment>
<feature type="region of interest" description="Disordered" evidence="1">
    <location>
        <begin position="70"/>
        <end position="94"/>
    </location>
</feature>